<gene>
    <name evidence="2" type="ORF">C487_02398</name>
</gene>
<evidence type="ECO:0000313" key="2">
    <source>
        <dbReference type="EMBL" id="ELY82238.1"/>
    </source>
</evidence>
<organism evidence="2 3">
    <name type="scientific">Natrinema pallidum DSM 3751</name>
    <dbReference type="NCBI Taxonomy" id="1227495"/>
    <lineage>
        <taxon>Archaea</taxon>
        <taxon>Methanobacteriati</taxon>
        <taxon>Methanobacteriota</taxon>
        <taxon>Stenosarchaea group</taxon>
        <taxon>Halobacteria</taxon>
        <taxon>Halobacteriales</taxon>
        <taxon>Natrialbaceae</taxon>
        <taxon>Natrinema</taxon>
    </lineage>
</organism>
<dbReference type="Proteomes" id="UP000011618">
    <property type="component" value="Unassembled WGS sequence"/>
</dbReference>
<dbReference type="EMBL" id="AOII01000021">
    <property type="protein sequence ID" value="ELY82238.1"/>
    <property type="molecule type" value="Genomic_DNA"/>
</dbReference>
<comment type="caution">
    <text evidence="2">The sequence shown here is derived from an EMBL/GenBank/DDBJ whole genome shotgun (WGS) entry which is preliminary data.</text>
</comment>
<feature type="region of interest" description="Disordered" evidence="1">
    <location>
        <begin position="1"/>
        <end position="25"/>
    </location>
</feature>
<protein>
    <submittedName>
        <fullName evidence="2">Uncharacterized protein</fullName>
    </submittedName>
</protein>
<dbReference type="PATRIC" id="fig|1227495.3.peg.470"/>
<proteinExistence type="predicted"/>
<evidence type="ECO:0000256" key="1">
    <source>
        <dbReference type="SAM" id="MobiDB-lite"/>
    </source>
</evidence>
<reference evidence="2 3" key="1">
    <citation type="journal article" date="2014" name="PLoS Genet.">
        <title>Phylogenetically driven sequencing of extremely halophilic archaea reveals strategies for static and dynamic osmo-response.</title>
        <authorList>
            <person name="Becker E.A."/>
            <person name="Seitzer P.M."/>
            <person name="Tritt A."/>
            <person name="Larsen D."/>
            <person name="Krusor M."/>
            <person name="Yao A.I."/>
            <person name="Wu D."/>
            <person name="Madern D."/>
            <person name="Eisen J.A."/>
            <person name="Darling A.E."/>
            <person name="Facciotti M.T."/>
        </authorList>
    </citation>
    <scope>NUCLEOTIDE SEQUENCE [LARGE SCALE GENOMIC DNA]</scope>
    <source>
        <strain evidence="2 3">DSM 3751</strain>
    </source>
</reference>
<name>L9ZAQ4_9EURY</name>
<accession>L9ZAQ4</accession>
<sequence>MLAHAILSPEKGDIVASGSPGQQAREQYERNIQRAMDGTATSQDEVPDQVLDGIGSGGMPLEWSVQELLEE</sequence>
<dbReference type="AlphaFoldDB" id="L9ZAQ4"/>
<evidence type="ECO:0000313" key="3">
    <source>
        <dbReference type="Proteomes" id="UP000011618"/>
    </source>
</evidence>